<reference evidence="1" key="1">
    <citation type="submission" date="2018-04" db="EMBL/GenBank/DDBJ databases">
        <authorList>
            <person name="Go L.Y."/>
            <person name="Mitchell J.A."/>
        </authorList>
    </citation>
    <scope>NUCLEOTIDE SEQUENCE</scope>
    <source>
        <strain evidence="1">ARTV</strain>
    </source>
</reference>
<organism evidence="1">
    <name type="scientific">Arsenophonus endosymbiont of Trialeurodes vaporariorum</name>
    <dbReference type="NCBI Taxonomy" id="235567"/>
    <lineage>
        <taxon>Bacteria</taxon>
        <taxon>Pseudomonadati</taxon>
        <taxon>Pseudomonadota</taxon>
        <taxon>Gammaproteobacteria</taxon>
        <taxon>Enterobacterales</taxon>
        <taxon>Morganellaceae</taxon>
        <taxon>Arsenophonus</taxon>
    </lineage>
</organism>
<protein>
    <submittedName>
        <fullName evidence="1">Uncharacterized protein</fullName>
    </submittedName>
</protein>
<proteinExistence type="predicted"/>
<gene>
    <name evidence="1" type="ORF">ARTV_1190</name>
</gene>
<accession>A0A3B0MIW5</accession>
<sequence length="45" mass="5420">MLKKSNYTKKLTIKIIYKCDVDNKNELLFNKSRYKTTYLAKMKIS</sequence>
<dbReference type="EMBL" id="UFQR01000004">
    <property type="protein sequence ID" value="SSW95334.1"/>
    <property type="molecule type" value="Genomic_DNA"/>
</dbReference>
<name>A0A3B0MIW5_9GAMM</name>
<dbReference type="AlphaFoldDB" id="A0A3B0MIW5"/>
<evidence type="ECO:0000313" key="1">
    <source>
        <dbReference type="EMBL" id="SSW95334.1"/>
    </source>
</evidence>